<keyword evidence="13" id="KW-1185">Reference proteome</keyword>
<keyword evidence="3" id="KW-0479">Metal-binding</keyword>
<keyword evidence="7 10" id="KW-0472">Membrane</keyword>
<accession>A0A7N0TNC4</accession>
<reference evidence="12" key="1">
    <citation type="submission" date="2021-01" db="UniProtKB">
        <authorList>
            <consortium name="EnsemblPlants"/>
        </authorList>
    </citation>
    <scope>IDENTIFICATION</scope>
</reference>
<dbReference type="GO" id="GO:0008270">
    <property type="term" value="F:zinc ion binding"/>
    <property type="evidence" value="ECO:0007669"/>
    <property type="project" value="UniProtKB-KW"/>
</dbReference>
<feature type="domain" description="RING-type" evidence="11">
    <location>
        <begin position="73"/>
        <end position="115"/>
    </location>
</feature>
<name>A0A7N0TNC4_KALFE</name>
<proteinExistence type="inferred from homology"/>
<organism evidence="12 13">
    <name type="scientific">Kalanchoe fedtschenkoi</name>
    <name type="common">Lavender scallops</name>
    <name type="synonym">South American air plant</name>
    <dbReference type="NCBI Taxonomy" id="63787"/>
    <lineage>
        <taxon>Eukaryota</taxon>
        <taxon>Viridiplantae</taxon>
        <taxon>Streptophyta</taxon>
        <taxon>Embryophyta</taxon>
        <taxon>Tracheophyta</taxon>
        <taxon>Spermatophyta</taxon>
        <taxon>Magnoliopsida</taxon>
        <taxon>eudicotyledons</taxon>
        <taxon>Gunneridae</taxon>
        <taxon>Pentapetalae</taxon>
        <taxon>Saxifragales</taxon>
        <taxon>Crassulaceae</taxon>
        <taxon>Kalanchoe</taxon>
    </lineage>
</organism>
<sequence length="130" mass="14282">MPVDRLLRAYSDLIPNIDLSLFLVCLAVAAAILLPIGVLYYGHTLAEFGGLSGLELEKLPKIKGSELARASDCCICLSSVEQDDSARSLPGCGHSFHLDCIDAWLVRWPVCQLCRFDLKPEPVPHWSNDS</sequence>
<evidence type="ECO:0000256" key="3">
    <source>
        <dbReference type="ARBA" id="ARBA00022723"/>
    </source>
</evidence>
<dbReference type="PROSITE" id="PS50089">
    <property type="entry name" value="ZF_RING_2"/>
    <property type="match status" value="1"/>
</dbReference>
<dbReference type="SUPFAM" id="SSF57850">
    <property type="entry name" value="RING/U-box"/>
    <property type="match status" value="1"/>
</dbReference>
<evidence type="ECO:0000256" key="9">
    <source>
        <dbReference type="PROSITE-ProRule" id="PRU00175"/>
    </source>
</evidence>
<evidence type="ECO:0000256" key="7">
    <source>
        <dbReference type="ARBA" id="ARBA00023136"/>
    </source>
</evidence>
<evidence type="ECO:0000256" key="2">
    <source>
        <dbReference type="ARBA" id="ARBA00022692"/>
    </source>
</evidence>
<comment type="subcellular location">
    <subcellularLocation>
        <location evidence="1">Membrane</location>
    </subcellularLocation>
</comment>
<dbReference type="SMART" id="SM00184">
    <property type="entry name" value="RING"/>
    <property type="match status" value="1"/>
</dbReference>
<keyword evidence="6 10" id="KW-1133">Transmembrane helix</keyword>
<evidence type="ECO:0000313" key="12">
    <source>
        <dbReference type="EnsemblPlants" id="Kaladp0040s0119.1.v1.1.CDS.1"/>
    </source>
</evidence>
<keyword evidence="4 9" id="KW-0863">Zinc-finger</keyword>
<dbReference type="GO" id="GO:0016020">
    <property type="term" value="C:membrane"/>
    <property type="evidence" value="ECO:0007669"/>
    <property type="project" value="UniProtKB-SubCell"/>
</dbReference>
<comment type="similarity">
    <text evidence="8">Belongs to the RING-type zinc finger family. ATL subfamily.</text>
</comment>
<dbReference type="AlphaFoldDB" id="A0A7N0TNC4"/>
<dbReference type="EnsemblPlants" id="Kaladp0040s0119.1.v1.1">
    <property type="protein sequence ID" value="Kaladp0040s0119.1.v1.1.CDS.1"/>
    <property type="gene ID" value="Kaladp0040s0119.v1.1"/>
</dbReference>
<evidence type="ECO:0000256" key="6">
    <source>
        <dbReference type="ARBA" id="ARBA00022989"/>
    </source>
</evidence>
<dbReference type="PANTHER" id="PTHR46539:SF2">
    <property type="entry name" value="RING-H2 FINGER PROTEIN ATL43"/>
    <property type="match status" value="1"/>
</dbReference>
<evidence type="ECO:0000256" key="10">
    <source>
        <dbReference type="SAM" id="Phobius"/>
    </source>
</evidence>
<dbReference type="Gene3D" id="3.30.40.10">
    <property type="entry name" value="Zinc/RING finger domain, C3HC4 (zinc finger)"/>
    <property type="match status" value="1"/>
</dbReference>
<dbReference type="PANTHER" id="PTHR46539">
    <property type="entry name" value="E3 UBIQUITIN-PROTEIN LIGASE ATL42"/>
    <property type="match status" value="1"/>
</dbReference>
<evidence type="ECO:0000256" key="8">
    <source>
        <dbReference type="ARBA" id="ARBA00024209"/>
    </source>
</evidence>
<dbReference type="Pfam" id="PF13639">
    <property type="entry name" value="zf-RING_2"/>
    <property type="match status" value="1"/>
</dbReference>
<dbReference type="InterPro" id="IPR001841">
    <property type="entry name" value="Znf_RING"/>
</dbReference>
<evidence type="ECO:0000313" key="13">
    <source>
        <dbReference type="Proteomes" id="UP000594263"/>
    </source>
</evidence>
<keyword evidence="2 10" id="KW-0812">Transmembrane</keyword>
<protein>
    <recommendedName>
        <fullName evidence="11">RING-type domain-containing protein</fullName>
    </recommendedName>
</protein>
<evidence type="ECO:0000256" key="4">
    <source>
        <dbReference type="ARBA" id="ARBA00022771"/>
    </source>
</evidence>
<dbReference type="InterPro" id="IPR013083">
    <property type="entry name" value="Znf_RING/FYVE/PHD"/>
</dbReference>
<evidence type="ECO:0000259" key="11">
    <source>
        <dbReference type="PROSITE" id="PS50089"/>
    </source>
</evidence>
<keyword evidence="5" id="KW-0862">Zinc</keyword>
<evidence type="ECO:0000256" key="5">
    <source>
        <dbReference type="ARBA" id="ARBA00022833"/>
    </source>
</evidence>
<feature type="transmembrane region" description="Helical" evidence="10">
    <location>
        <begin position="20"/>
        <end position="41"/>
    </location>
</feature>
<dbReference type="Gramene" id="Kaladp0040s0119.1.v1.1">
    <property type="protein sequence ID" value="Kaladp0040s0119.1.v1.1.CDS.1"/>
    <property type="gene ID" value="Kaladp0040s0119.v1.1"/>
</dbReference>
<dbReference type="Proteomes" id="UP000594263">
    <property type="component" value="Unplaced"/>
</dbReference>
<evidence type="ECO:0000256" key="1">
    <source>
        <dbReference type="ARBA" id="ARBA00004370"/>
    </source>
</evidence>